<organism evidence="1 2">
    <name type="scientific">Dictyobacter alpinus</name>
    <dbReference type="NCBI Taxonomy" id="2014873"/>
    <lineage>
        <taxon>Bacteria</taxon>
        <taxon>Bacillati</taxon>
        <taxon>Chloroflexota</taxon>
        <taxon>Ktedonobacteria</taxon>
        <taxon>Ktedonobacterales</taxon>
        <taxon>Dictyobacteraceae</taxon>
        <taxon>Dictyobacter</taxon>
    </lineage>
</organism>
<dbReference type="SUPFAM" id="SSF46689">
    <property type="entry name" value="Homeodomain-like"/>
    <property type="match status" value="1"/>
</dbReference>
<dbReference type="GO" id="GO:0004803">
    <property type="term" value="F:transposase activity"/>
    <property type="evidence" value="ECO:0007669"/>
    <property type="project" value="InterPro"/>
</dbReference>
<dbReference type="Proteomes" id="UP000287171">
    <property type="component" value="Unassembled WGS sequence"/>
</dbReference>
<comment type="caution">
    <text evidence="1">The sequence shown here is derived from an EMBL/GenBank/DDBJ whole genome shotgun (WGS) entry which is preliminary data.</text>
</comment>
<dbReference type="Pfam" id="PF01527">
    <property type="entry name" value="HTH_Tnp_1"/>
    <property type="match status" value="1"/>
</dbReference>
<evidence type="ECO:0000313" key="2">
    <source>
        <dbReference type="Proteomes" id="UP000287171"/>
    </source>
</evidence>
<sequence>METGKRVFPAEFKRDALDLVERSGKSLAQVARELGISDNTLHGWKRQMSAHGTDAFPGSGHQTPPAEEMRRLKRENEILRQERDILKKALAIFSRTER</sequence>
<gene>
    <name evidence="1" type="ORF">KDA_47600</name>
</gene>
<protein>
    <submittedName>
        <fullName evidence="1">Transposase</fullName>
    </submittedName>
</protein>
<proteinExistence type="predicted"/>
<dbReference type="OrthoDB" id="164199at2"/>
<keyword evidence="2" id="KW-1185">Reference proteome</keyword>
<dbReference type="PANTHER" id="PTHR33215">
    <property type="entry name" value="PROTEIN DISTAL ANTENNA"/>
    <property type="match status" value="1"/>
</dbReference>
<reference evidence="2" key="1">
    <citation type="submission" date="2018-12" db="EMBL/GenBank/DDBJ databases">
        <title>Tengunoibacter tsumagoiensis gen. nov., sp. nov., Dictyobacter kobayashii sp. nov., D. alpinus sp. nov., and D. joshuensis sp. nov. and description of Dictyobacteraceae fam. nov. within the order Ktedonobacterales isolated from Tengu-no-mugimeshi.</title>
        <authorList>
            <person name="Wang C.M."/>
            <person name="Zheng Y."/>
            <person name="Sakai Y."/>
            <person name="Toyoda A."/>
            <person name="Minakuchi Y."/>
            <person name="Abe K."/>
            <person name="Yokota A."/>
            <person name="Yabe S."/>
        </authorList>
    </citation>
    <scope>NUCLEOTIDE SEQUENCE [LARGE SCALE GENOMIC DNA]</scope>
    <source>
        <strain evidence="2">Uno16</strain>
    </source>
</reference>
<dbReference type="InterPro" id="IPR051839">
    <property type="entry name" value="RD_transcriptional_regulator"/>
</dbReference>
<accession>A0A402BD74</accession>
<dbReference type="Gene3D" id="1.10.10.60">
    <property type="entry name" value="Homeodomain-like"/>
    <property type="match status" value="1"/>
</dbReference>
<dbReference type="PANTHER" id="PTHR33215:SF13">
    <property type="entry name" value="PROTEIN DISTAL ANTENNA"/>
    <property type="match status" value="1"/>
</dbReference>
<dbReference type="GO" id="GO:0006313">
    <property type="term" value="P:DNA transposition"/>
    <property type="evidence" value="ECO:0007669"/>
    <property type="project" value="InterPro"/>
</dbReference>
<dbReference type="InterPro" id="IPR002514">
    <property type="entry name" value="Transposase_8"/>
</dbReference>
<dbReference type="EMBL" id="BIFT01000002">
    <property type="protein sequence ID" value="GCE29276.1"/>
    <property type="molecule type" value="Genomic_DNA"/>
</dbReference>
<evidence type="ECO:0000313" key="1">
    <source>
        <dbReference type="EMBL" id="GCE29276.1"/>
    </source>
</evidence>
<dbReference type="AlphaFoldDB" id="A0A402BD74"/>
<dbReference type="InterPro" id="IPR009057">
    <property type="entry name" value="Homeodomain-like_sf"/>
</dbReference>
<dbReference type="GO" id="GO:0003677">
    <property type="term" value="F:DNA binding"/>
    <property type="evidence" value="ECO:0007669"/>
    <property type="project" value="InterPro"/>
</dbReference>
<name>A0A402BD74_9CHLR</name>